<evidence type="ECO:0008006" key="4">
    <source>
        <dbReference type="Google" id="ProtNLM"/>
    </source>
</evidence>
<keyword evidence="3" id="KW-1185">Reference proteome</keyword>
<dbReference type="EMBL" id="JAIZPD010000005">
    <property type="protein sequence ID" value="KAH0963433.1"/>
    <property type="molecule type" value="Genomic_DNA"/>
</dbReference>
<organism evidence="2 3">
    <name type="scientific">Hirsutella rhossiliensis</name>
    <dbReference type="NCBI Taxonomy" id="111463"/>
    <lineage>
        <taxon>Eukaryota</taxon>
        <taxon>Fungi</taxon>
        <taxon>Dikarya</taxon>
        <taxon>Ascomycota</taxon>
        <taxon>Pezizomycotina</taxon>
        <taxon>Sordariomycetes</taxon>
        <taxon>Hypocreomycetidae</taxon>
        <taxon>Hypocreales</taxon>
        <taxon>Ophiocordycipitaceae</taxon>
        <taxon>Hirsutella</taxon>
    </lineage>
</organism>
<name>A0A9P8MWL3_9HYPO</name>
<comment type="caution">
    <text evidence="2">The sequence shown here is derived from an EMBL/GenBank/DDBJ whole genome shotgun (WGS) entry which is preliminary data.</text>
</comment>
<evidence type="ECO:0000313" key="2">
    <source>
        <dbReference type="EMBL" id="KAH0963433.1"/>
    </source>
</evidence>
<feature type="chain" id="PRO_5040320238" description="Biotrophy-associated secreted protein 2" evidence="1">
    <location>
        <begin position="21"/>
        <end position="89"/>
    </location>
</feature>
<protein>
    <recommendedName>
        <fullName evidence="4">Biotrophy-associated secreted protein 2</fullName>
    </recommendedName>
</protein>
<dbReference type="Proteomes" id="UP000824596">
    <property type="component" value="Unassembled WGS sequence"/>
</dbReference>
<sequence length="89" mass="8927">MVRSSVASLMAVALCAYALTADPGGQKNVGNGQGGQFITGRCLNNADCASNCCAQVNGGQGVCSGPQAAFQQGRERVSGPAANNALHEQ</sequence>
<dbReference type="OrthoDB" id="2132010at2759"/>
<gene>
    <name evidence="2" type="ORF">HRG_05943</name>
</gene>
<evidence type="ECO:0000313" key="3">
    <source>
        <dbReference type="Proteomes" id="UP000824596"/>
    </source>
</evidence>
<proteinExistence type="predicted"/>
<feature type="signal peptide" evidence="1">
    <location>
        <begin position="1"/>
        <end position="20"/>
    </location>
</feature>
<keyword evidence="1" id="KW-0732">Signal</keyword>
<dbReference type="AlphaFoldDB" id="A0A9P8MWL3"/>
<accession>A0A9P8MWL3</accession>
<reference evidence="2" key="1">
    <citation type="submission" date="2021-09" db="EMBL/GenBank/DDBJ databases">
        <title>A high-quality genome of the endoparasitic fungus Hirsutella rhossiliensis with a comparison of Hirsutella genomes reveals transposable elements contributing to genome size variation.</title>
        <authorList>
            <person name="Lin R."/>
            <person name="Jiao Y."/>
            <person name="Sun X."/>
            <person name="Ling J."/>
            <person name="Xie B."/>
            <person name="Cheng X."/>
        </authorList>
    </citation>
    <scope>NUCLEOTIDE SEQUENCE</scope>
    <source>
        <strain evidence="2">HR02</strain>
    </source>
</reference>
<dbReference type="RefSeq" id="XP_044720946.1">
    <property type="nucleotide sequence ID" value="XM_044864414.1"/>
</dbReference>
<dbReference type="GeneID" id="68355072"/>
<evidence type="ECO:0000256" key="1">
    <source>
        <dbReference type="SAM" id="SignalP"/>
    </source>
</evidence>